<gene>
    <name evidence="2" type="ORF">GO986_15695</name>
</gene>
<evidence type="ECO:0000313" key="3">
    <source>
        <dbReference type="Proteomes" id="UP000483286"/>
    </source>
</evidence>
<organism evidence="2 3">
    <name type="scientific">Deinococcus arboris</name>
    <dbReference type="NCBI Taxonomy" id="2682977"/>
    <lineage>
        <taxon>Bacteria</taxon>
        <taxon>Thermotogati</taxon>
        <taxon>Deinococcota</taxon>
        <taxon>Deinococci</taxon>
        <taxon>Deinococcales</taxon>
        <taxon>Deinococcaceae</taxon>
        <taxon>Deinococcus</taxon>
    </lineage>
</organism>
<evidence type="ECO:0000256" key="1">
    <source>
        <dbReference type="SAM" id="SignalP"/>
    </source>
</evidence>
<dbReference type="RefSeq" id="WP_157460250.1">
    <property type="nucleotide sequence ID" value="NZ_WQLB01000024.1"/>
</dbReference>
<comment type="caution">
    <text evidence="2">The sequence shown here is derived from an EMBL/GenBank/DDBJ whole genome shotgun (WGS) entry which is preliminary data.</text>
</comment>
<dbReference type="EMBL" id="WQLB01000024">
    <property type="protein sequence ID" value="MVN88193.1"/>
    <property type="molecule type" value="Genomic_DNA"/>
</dbReference>
<proteinExistence type="predicted"/>
<feature type="signal peptide" evidence="1">
    <location>
        <begin position="1"/>
        <end position="24"/>
    </location>
</feature>
<sequence>MMLARPSVLSALLFGLLCAGQTSGAPVTPALPSGWQARLLTLLPQTAQSVTLLARRPSISTVDLELKVASVGGDSSVLRQIVVSAARGVKPTYDARLNVSLSDFQRYVVFQETLVSTGKSFRLAVTRDANRVTFGDGPAMNGVLRGVTIDLKTGEMRCPEGFSAQPVNVAPNNDASRGLEVRSGFQWKVFGGSGIQGRAVKGTLSLLQLASGRILLSYERTSMINHKVDTGELIVDYSR</sequence>
<keyword evidence="3" id="KW-1185">Reference proteome</keyword>
<evidence type="ECO:0000313" key="2">
    <source>
        <dbReference type="EMBL" id="MVN88193.1"/>
    </source>
</evidence>
<reference evidence="2 3" key="1">
    <citation type="submission" date="2019-12" db="EMBL/GenBank/DDBJ databases">
        <title>Deinococcus sp. HMF7620 Genome sequencing and assembly.</title>
        <authorList>
            <person name="Kang H."/>
            <person name="Kim H."/>
            <person name="Joh K."/>
        </authorList>
    </citation>
    <scope>NUCLEOTIDE SEQUENCE [LARGE SCALE GENOMIC DNA]</scope>
    <source>
        <strain evidence="2 3">HMF7620</strain>
    </source>
</reference>
<feature type="chain" id="PRO_5028853812" evidence="1">
    <location>
        <begin position="25"/>
        <end position="239"/>
    </location>
</feature>
<name>A0A7C9HT33_9DEIO</name>
<dbReference type="AlphaFoldDB" id="A0A7C9HT33"/>
<dbReference type="Proteomes" id="UP000483286">
    <property type="component" value="Unassembled WGS sequence"/>
</dbReference>
<protein>
    <submittedName>
        <fullName evidence="2">Uncharacterized protein</fullName>
    </submittedName>
</protein>
<accession>A0A7C9HT33</accession>
<keyword evidence="1" id="KW-0732">Signal</keyword>